<dbReference type="GO" id="GO:0006433">
    <property type="term" value="P:prolyl-tRNA aminoacylation"/>
    <property type="evidence" value="ECO:0007669"/>
    <property type="project" value="InterPro"/>
</dbReference>
<dbReference type="InterPro" id="IPR004499">
    <property type="entry name" value="Pro-tRNA-ligase_IIa_arc-type"/>
</dbReference>
<dbReference type="GO" id="GO:0005524">
    <property type="term" value="F:ATP binding"/>
    <property type="evidence" value="ECO:0007669"/>
    <property type="project" value="UniProtKB-KW"/>
</dbReference>
<dbReference type="InterPro" id="IPR036621">
    <property type="entry name" value="Anticodon-bd_dom_sf"/>
</dbReference>
<dbReference type="CDD" id="cd00862">
    <property type="entry name" value="ProRS_anticodon_zinc"/>
    <property type="match status" value="1"/>
</dbReference>
<keyword evidence="3" id="KW-0547">Nucleotide-binding</keyword>
<keyword evidence="4" id="KW-0067">ATP-binding</keyword>
<dbReference type="PANTHER" id="PTHR43382">
    <property type="entry name" value="PROLYL-TRNA SYNTHETASE"/>
    <property type="match status" value="1"/>
</dbReference>
<dbReference type="EC" id="6.1.1.15" evidence="1"/>
<name>A0A2C6KQU0_9APIC</name>
<evidence type="ECO:0000313" key="8">
    <source>
        <dbReference type="EMBL" id="PHJ18948.1"/>
    </source>
</evidence>
<keyword evidence="6 8" id="KW-0030">Aminoacyl-tRNA synthetase</keyword>
<dbReference type="GO" id="GO:0005737">
    <property type="term" value="C:cytoplasm"/>
    <property type="evidence" value="ECO:0007669"/>
    <property type="project" value="InterPro"/>
</dbReference>
<dbReference type="InterPro" id="IPR004154">
    <property type="entry name" value="Anticodon-bd"/>
</dbReference>
<keyword evidence="2" id="KW-0436">Ligase</keyword>
<evidence type="ECO:0000256" key="3">
    <source>
        <dbReference type="ARBA" id="ARBA00022741"/>
    </source>
</evidence>
<reference evidence="8 9" key="1">
    <citation type="journal article" date="2017" name="Int. J. Parasitol.">
        <title>The genome of the protozoan parasite Cystoisospora suis and a reverse vaccinology approach to identify vaccine candidates.</title>
        <authorList>
            <person name="Palmieri N."/>
            <person name="Shrestha A."/>
            <person name="Ruttkowski B."/>
            <person name="Beck T."/>
            <person name="Vogl C."/>
            <person name="Tomley F."/>
            <person name="Blake D.P."/>
            <person name="Joachim A."/>
        </authorList>
    </citation>
    <scope>NUCLEOTIDE SEQUENCE [LARGE SCALE GENOMIC DNA]</scope>
    <source>
        <strain evidence="8 9">Wien I</strain>
    </source>
</reference>
<dbReference type="OrthoDB" id="1350766at2759"/>
<evidence type="ECO:0000256" key="2">
    <source>
        <dbReference type="ARBA" id="ARBA00022598"/>
    </source>
</evidence>
<dbReference type="AlphaFoldDB" id="A0A2C6KQU0"/>
<evidence type="ECO:0000256" key="4">
    <source>
        <dbReference type="ARBA" id="ARBA00022840"/>
    </source>
</evidence>
<dbReference type="InterPro" id="IPR017449">
    <property type="entry name" value="Pro-tRNA_synth_II"/>
</dbReference>
<keyword evidence="9" id="KW-1185">Reference proteome</keyword>
<evidence type="ECO:0000313" key="9">
    <source>
        <dbReference type="Proteomes" id="UP000221165"/>
    </source>
</evidence>
<feature type="domain" description="Anticodon-binding" evidence="7">
    <location>
        <begin position="21"/>
        <end position="105"/>
    </location>
</feature>
<accession>A0A2C6KQU0</accession>
<dbReference type="VEuPathDB" id="ToxoDB:CSUI_007224"/>
<sequence length="180" mass="20598">MVMTHGDDKGLVLPPRVASVQVVIIPIYFKDEKIKEINAKCVELKATLESVNVRVRIDDRSNYTPGWKYNHWEVKGVPLRLELGPKDLAKQSARIVRRDKKSDEEGASLDIPWNDLSTAIPQLLETVQKNLFDKAKEKLDQGIEKVMTFEEVLPALNRKHLVLAPWCEDPQSEEDIKKET</sequence>
<feature type="non-terminal residue" evidence="8">
    <location>
        <position position="180"/>
    </location>
</feature>
<dbReference type="PANTHER" id="PTHR43382:SF2">
    <property type="entry name" value="BIFUNCTIONAL GLUTAMATE_PROLINE--TRNA LIGASE"/>
    <property type="match status" value="1"/>
</dbReference>
<proteinExistence type="predicted"/>
<dbReference type="SUPFAM" id="SSF52954">
    <property type="entry name" value="Class II aaRS ABD-related"/>
    <property type="match status" value="1"/>
</dbReference>
<comment type="caution">
    <text evidence="8">The sequence shown here is derived from an EMBL/GenBank/DDBJ whole genome shotgun (WGS) entry which is preliminary data.</text>
</comment>
<dbReference type="Pfam" id="PF03129">
    <property type="entry name" value="HGTP_anticodon"/>
    <property type="match status" value="1"/>
</dbReference>
<dbReference type="GO" id="GO:0004827">
    <property type="term" value="F:proline-tRNA ligase activity"/>
    <property type="evidence" value="ECO:0007669"/>
    <property type="project" value="UniProtKB-EC"/>
</dbReference>
<evidence type="ECO:0000259" key="7">
    <source>
        <dbReference type="Pfam" id="PF03129"/>
    </source>
</evidence>
<dbReference type="Gene3D" id="3.40.50.800">
    <property type="entry name" value="Anticodon-binding domain"/>
    <property type="match status" value="1"/>
</dbReference>
<evidence type="ECO:0000256" key="5">
    <source>
        <dbReference type="ARBA" id="ARBA00022917"/>
    </source>
</evidence>
<dbReference type="RefSeq" id="XP_067920650.1">
    <property type="nucleotide sequence ID" value="XM_068067374.1"/>
</dbReference>
<organism evidence="8 9">
    <name type="scientific">Cystoisospora suis</name>
    <dbReference type="NCBI Taxonomy" id="483139"/>
    <lineage>
        <taxon>Eukaryota</taxon>
        <taxon>Sar</taxon>
        <taxon>Alveolata</taxon>
        <taxon>Apicomplexa</taxon>
        <taxon>Conoidasida</taxon>
        <taxon>Coccidia</taxon>
        <taxon>Eucoccidiorida</taxon>
        <taxon>Eimeriorina</taxon>
        <taxon>Sarcocystidae</taxon>
        <taxon>Cystoisospora</taxon>
    </lineage>
</organism>
<gene>
    <name evidence="8" type="ORF">CSUI_007224</name>
</gene>
<dbReference type="Gene3D" id="3.30.110.30">
    <property type="entry name" value="C-terminal domain of ProRS"/>
    <property type="match status" value="1"/>
</dbReference>
<protein>
    <recommendedName>
        <fullName evidence="1">proline--tRNA ligase</fullName>
        <ecNumber evidence="1">6.1.1.15</ecNumber>
    </recommendedName>
</protein>
<dbReference type="SUPFAM" id="SSF64586">
    <property type="entry name" value="C-terminal domain of ProRS"/>
    <property type="match status" value="1"/>
</dbReference>
<evidence type="ECO:0000256" key="1">
    <source>
        <dbReference type="ARBA" id="ARBA00012831"/>
    </source>
</evidence>
<dbReference type="GeneID" id="94430585"/>
<dbReference type="Proteomes" id="UP000221165">
    <property type="component" value="Unassembled WGS sequence"/>
</dbReference>
<dbReference type="EMBL" id="MIGC01003749">
    <property type="protein sequence ID" value="PHJ18948.1"/>
    <property type="molecule type" value="Genomic_DNA"/>
</dbReference>
<dbReference type="GO" id="GO:0017101">
    <property type="term" value="C:aminoacyl-tRNA synthetase multienzyme complex"/>
    <property type="evidence" value="ECO:0007669"/>
    <property type="project" value="TreeGrafter"/>
</dbReference>
<evidence type="ECO:0000256" key="6">
    <source>
        <dbReference type="ARBA" id="ARBA00023146"/>
    </source>
</evidence>
<dbReference type="FunFam" id="3.40.50.800:FF:000005">
    <property type="entry name" value="bifunctional glutamate/proline--tRNA ligase"/>
    <property type="match status" value="1"/>
</dbReference>
<keyword evidence="5" id="KW-0648">Protein biosynthesis</keyword>